<comment type="subunit">
    <text evidence="3">Homodimer.</text>
</comment>
<dbReference type="Proteomes" id="UP001597178">
    <property type="component" value="Unassembled WGS sequence"/>
</dbReference>
<sequence length="284" mass="32148">MSKMLYNDQIMERDNVIDIEDRGYQFGDGIYEVIGVYDGEPLMMDEHMQRLERSARELRLTLPTLVSDIKNKLEKLVEANGLVEGIIYMQVSRGIASREHGFPHPDTSAVTVAYTREEKRETSLENQGGKAVLTDDIRWLRCDIKTLNLLPNVMAKQKAVENNAVEAILHRGDIVTEASASNVFMIKDGELYTHPANNYILNGITRRKIIQLCDELNLKVNEQTYTVNDLLNADEVFISATKLDIIPILKVDDHVIADGKPGEITNQVLQAFRSLYQKSVKNKA</sequence>
<evidence type="ECO:0000256" key="3">
    <source>
        <dbReference type="ARBA" id="ARBA00011738"/>
    </source>
</evidence>
<accession>A0ABW3ZW81</accession>
<evidence type="ECO:0000256" key="8">
    <source>
        <dbReference type="ARBA" id="ARBA00022898"/>
    </source>
</evidence>
<evidence type="ECO:0000313" key="13">
    <source>
        <dbReference type="EMBL" id="MFD1362098.1"/>
    </source>
</evidence>
<evidence type="ECO:0000256" key="7">
    <source>
        <dbReference type="ARBA" id="ARBA00022679"/>
    </source>
</evidence>
<dbReference type="PANTHER" id="PTHR42743:SF10">
    <property type="entry name" value="D-ALANINE AMINOTRANSFERASE"/>
    <property type="match status" value="1"/>
</dbReference>
<dbReference type="EC" id="2.6.1.21" evidence="4 12"/>
<dbReference type="PROSITE" id="PS00770">
    <property type="entry name" value="AA_TRANSFER_CLASS_4"/>
    <property type="match status" value="1"/>
</dbReference>
<dbReference type="InterPro" id="IPR043131">
    <property type="entry name" value="BCAT-like_N"/>
</dbReference>
<evidence type="ECO:0000256" key="4">
    <source>
        <dbReference type="ARBA" id="ARBA00012874"/>
    </source>
</evidence>
<comment type="caution">
    <text evidence="13">The sequence shown here is derived from an EMBL/GenBank/DDBJ whole genome shotgun (WGS) entry which is preliminary data.</text>
</comment>
<dbReference type="EMBL" id="JBHTNH010000023">
    <property type="protein sequence ID" value="MFD1362098.1"/>
    <property type="molecule type" value="Genomic_DNA"/>
</dbReference>
<reference evidence="14" key="1">
    <citation type="journal article" date="2019" name="Int. J. Syst. Evol. Microbiol.">
        <title>The Global Catalogue of Microorganisms (GCM) 10K type strain sequencing project: providing services to taxonomists for standard genome sequencing and annotation.</title>
        <authorList>
            <consortium name="The Broad Institute Genomics Platform"/>
            <consortium name="The Broad Institute Genome Sequencing Center for Infectious Disease"/>
            <person name="Wu L."/>
            <person name="Ma J."/>
        </authorList>
    </citation>
    <scope>NUCLEOTIDE SEQUENCE [LARGE SCALE GENOMIC DNA]</scope>
    <source>
        <strain evidence="14">CCUG 54822</strain>
    </source>
</reference>
<evidence type="ECO:0000256" key="12">
    <source>
        <dbReference type="RuleBase" id="RU004520"/>
    </source>
</evidence>
<evidence type="ECO:0000256" key="1">
    <source>
        <dbReference type="ARBA" id="ARBA00001933"/>
    </source>
</evidence>
<dbReference type="Gene3D" id="3.20.10.10">
    <property type="entry name" value="D-amino Acid Aminotransferase, subunit A, domain 2"/>
    <property type="match status" value="1"/>
</dbReference>
<gene>
    <name evidence="13" type="primary">dat</name>
    <name evidence="13" type="ORF">ACFQ4A_10575</name>
</gene>
<evidence type="ECO:0000256" key="9">
    <source>
        <dbReference type="ARBA" id="ARBA00047911"/>
    </source>
</evidence>
<dbReference type="SUPFAM" id="SSF56752">
    <property type="entry name" value="D-aminoacid aminotransferase-like PLP-dependent enzymes"/>
    <property type="match status" value="1"/>
</dbReference>
<keyword evidence="6 13" id="KW-0032">Aminotransferase</keyword>
<keyword evidence="7 13" id="KW-0808">Transferase</keyword>
<dbReference type="Gene3D" id="3.30.470.10">
    <property type="match status" value="1"/>
</dbReference>
<evidence type="ECO:0000256" key="6">
    <source>
        <dbReference type="ARBA" id="ARBA00022576"/>
    </source>
</evidence>
<keyword evidence="14" id="KW-1185">Reference proteome</keyword>
<comment type="catalytic activity">
    <reaction evidence="9 12">
        <text>D-alanine + 2-oxoglutarate = D-glutamate + pyruvate</text>
        <dbReference type="Rhea" id="RHEA:15869"/>
        <dbReference type="ChEBI" id="CHEBI:15361"/>
        <dbReference type="ChEBI" id="CHEBI:16810"/>
        <dbReference type="ChEBI" id="CHEBI:29986"/>
        <dbReference type="ChEBI" id="CHEBI:57416"/>
        <dbReference type="EC" id="2.6.1.21"/>
    </reaction>
</comment>
<comment type="cofactor">
    <cofactor evidence="1 11">
        <name>pyridoxal 5'-phosphate</name>
        <dbReference type="ChEBI" id="CHEBI:597326"/>
    </cofactor>
</comment>
<evidence type="ECO:0000256" key="5">
    <source>
        <dbReference type="ARBA" id="ARBA00021779"/>
    </source>
</evidence>
<dbReference type="NCBIfam" id="TIGR01121">
    <property type="entry name" value="D_amino_aminoT"/>
    <property type="match status" value="1"/>
</dbReference>
<dbReference type="RefSeq" id="WP_382400309.1">
    <property type="nucleotide sequence ID" value="NZ_JBHTNH010000023.1"/>
</dbReference>
<name>A0ABW3ZW81_9BACI</name>
<comment type="function">
    <text evidence="12">Acts on the D-isomers of alanine, leucine, aspartate, glutamate, aminobutyrate, norvaline and asparagine. The enzyme transfers an amino group from a substrate D-amino acid to the pyridoxal phosphate cofactor to form pyridoxamine and an alpha-keto acid in the first half-reaction.</text>
</comment>
<dbReference type="GO" id="GO:0047810">
    <property type="term" value="F:D-alanine-2-oxoglutarate aminotransferase activity"/>
    <property type="evidence" value="ECO:0007669"/>
    <property type="project" value="UniProtKB-EC"/>
</dbReference>
<dbReference type="InterPro" id="IPR050571">
    <property type="entry name" value="Class-IV_PLP-Dep_Aminotrnsfr"/>
</dbReference>
<keyword evidence="8 11" id="KW-0663">Pyridoxal phosphate</keyword>
<dbReference type="Pfam" id="PF01063">
    <property type="entry name" value="Aminotran_4"/>
    <property type="match status" value="1"/>
</dbReference>
<evidence type="ECO:0000256" key="2">
    <source>
        <dbReference type="ARBA" id="ARBA00009320"/>
    </source>
</evidence>
<evidence type="ECO:0000313" key="14">
    <source>
        <dbReference type="Proteomes" id="UP001597178"/>
    </source>
</evidence>
<dbReference type="CDD" id="cd01558">
    <property type="entry name" value="D-AAT_like"/>
    <property type="match status" value="1"/>
</dbReference>
<dbReference type="InterPro" id="IPR043132">
    <property type="entry name" value="BCAT-like_C"/>
</dbReference>
<dbReference type="InterPro" id="IPR001544">
    <property type="entry name" value="Aminotrans_IV"/>
</dbReference>
<dbReference type="InterPro" id="IPR018300">
    <property type="entry name" value="Aminotrans_IV_CS"/>
</dbReference>
<proteinExistence type="inferred from homology"/>
<dbReference type="PANTHER" id="PTHR42743">
    <property type="entry name" value="AMINO-ACID AMINOTRANSFERASE"/>
    <property type="match status" value="1"/>
</dbReference>
<dbReference type="InterPro" id="IPR005784">
    <property type="entry name" value="D_amino_transT"/>
</dbReference>
<organism evidence="13 14">
    <name type="scientific">Lentibacillus salinarum</name>
    <dbReference type="NCBI Taxonomy" id="446820"/>
    <lineage>
        <taxon>Bacteria</taxon>
        <taxon>Bacillati</taxon>
        <taxon>Bacillota</taxon>
        <taxon>Bacilli</taxon>
        <taxon>Bacillales</taxon>
        <taxon>Bacillaceae</taxon>
        <taxon>Lentibacillus</taxon>
    </lineage>
</organism>
<evidence type="ECO:0000256" key="11">
    <source>
        <dbReference type="RuleBase" id="RU004516"/>
    </source>
</evidence>
<evidence type="ECO:0000256" key="10">
    <source>
        <dbReference type="RuleBase" id="RU004106"/>
    </source>
</evidence>
<comment type="similarity">
    <text evidence="2 10">Belongs to the class-IV pyridoxal-phosphate-dependent aminotransferase family.</text>
</comment>
<protein>
    <recommendedName>
        <fullName evidence="5 12">D-alanine aminotransferase</fullName>
        <ecNumber evidence="4 12">2.6.1.21</ecNumber>
    </recommendedName>
</protein>
<dbReference type="InterPro" id="IPR036038">
    <property type="entry name" value="Aminotransferase-like"/>
</dbReference>